<proteinExistence type="predicted"/>
<dbReference type="AlphaFoldDB" id="A0A561XXY7"/>
<comment type="caution">
    <text evidence="2">The sequence shown here is derived from an EMBL/GenBank/DDBJ whole genome shotgun (WGS) entry which is preliminary data.</text>
</comment>
<organism evidence="2 3">
    <name type="scientific">Acidovorax delafieldii</name>
    <name type="common">Pseudomonas delafieldii</name>
    <dbReference type="NCBI Taxonomy" id="47920"/>
    <lineage>
        <taxon>Bacteria</taxon>
        <taxon>Pseudomonadati</taxon>
        <taxon>Pseudomonadota</taxon>
        <taxon>Betaproteobacteria</taxon>
        <taxon>Burkholderiales</taxon>
        <taxon>Comamonadaceae</taxon>
        <taxon>Acidovorax</taxon>
    </lineage>
</organism>
<feature type="region of interest" description="Disordered" evidence="1">
    <location>
        <begin position="69"/>
        <end position="110"/>
    </location>
</feature>
<evidence type="ECO:0000256" key="1">
    <source>
        <dbReference type="SAM" id="MobiDB-lite"/>
    </source>
</evidence>
<reference evidence="2 3" key="1">
    <citation type="journal article" date="2015" name="Stand. Genomic Sci.">
        <title>Genomic Encyclopedia of Bacterial and Archaeal Type Strains, Phase III: the genomes of soil and plant-associated and newly described type strains.</title>
        <authorList>
            <person name="Whitman W.B."/>
            <person name="Woyke T."/>
            <person name="Klenk H.P."/>
            <person name="Zhou Y."/>
            <person name="Lilburn T.G."/>
            <person name="Beck B.J."/>
            <person name="De Vos P."/>
            <person name="Vandamme P."/>
            <person name="Eisen J.A."/>
            <person name="Garrity G."/>
            <person name="Hugenholtz P."/>
            <person name="Kyrpides N.C."/>
        </authorList>
    </citation>
    <scope>NUCLEOTIDE SEQUENCE [LARGE SCALE GENOMIC DNA]</scope>
    <source>
        <strain evidence="2 3">DSM 64</strain>
    </source>
</reference>
<feature type="compositionally biased region" description="Basic and acidic residues" evidence="1">
    <location>
        <begin position="187"/>
        <end position="196"/>
    </location>
</feature>
<dbReference type="Proteomes" id="UP000321485">
    <property type="component" value="Unassembled WGS sequence"/>
</dbReference>
<dbReference type="EMBL" id="VJWE01000002">
    <property type="protein sequence ID" value="TWG40965.1"/>
    <property type="molecule type" value="Genomic_DNA"/>
</dbReference>
<name>A0A561XXY7_ACIDE</name>
<gene>
    <name evidence="2" type="ORF">ATF69_0254</name>
</gene>
<evidence type="ECO:0000313" key="3">
    <source>
        <dbReference type="Proteomes" id="UP000321485"/>
    </source>
</evidence>
<protein>
    <submittedName>
        <fullName evidence="2">Uncharacterized protein</fullName>
    </submittedName>
</protein>
<accession>A0A561XXY7</accession>
<evidence type="ECO:0000313" key="2">
    <source>
        <dbReference type="EMBL" id="TWG40965.1"/>
    </source>
</evidence>
<sequence length="196" mass="21878">MPGLRAEAGSRPGGRGTFLCFAKEKYPKERRPPVCDPFAVRRGKPAAGRLRGASWNSLCAARAARTSTASQFTKHGRFDAHATPQPPRRRRSQQGWGAEHPNSHTGHRCARPRLRSVWRLRPRDGAERSAAKQWPEWMSLGFPSGCAWGAQGAGWHVCRRTHMLRELTHRSWSSEAPQARSEFCGAPRDRAPQVAP</sequence>
<feature type="region of interest" description="Disordered" evidence="1">
    <location>
        <begin position="170"/>
        <end position="196"/>
    </location>
</feature>